<dbReference type="InterPro" id="IPR050789">
    <property type="entry name" value="Diverse_Enzym_Activities"/>
</dbReference>
<accession>A0A4P9WBQ1</accession>
<feature type="domain" description="Beta-lactamase-related" evidence="1">
    <location>
        <begin position="70"/>
        <end position="320"/>
    </location>
</feature>
<evidence type="ECO:0000313" key="3">
    <source>
        <dbReference type="Proteomes" id="UP000269721"/>
    </source>
</evidence>
<evidence type="ECO:0000313" key="2">
    <source>
        <dbReference type="EMBL" id="RKO89045.1"/>
    </source>
</evidence>
<dbReference type="AlphaFoldDB" id="A0A4P9WBQ1"/>
<dbReference type="SUPFAM" id="SSF56601">
    <property type="entry name" value="beta-lactamase/transpeptidase-like"/>
    <property type="match status" value="1"/>
</dbReference>
<evidence type="ECO:0000259" key="1">
    <source>
        <dbReference type="Pfam" id="PF00144"/>
    </source>
</evidence>
<dbReference type="InterPro" id="IPR012338">
    <property type="entry name" value="Beta-lactam/transpept-like"/>
</dbReference>
<organism evidence="2 3">
    <name type="scientific">Blyttiomyces helicus</name>
    <dbReference type="NCBI Taxonomy" id="388810"/>
    <lineage>
        <taxon>Eukaryota</taxon>
        <taxon>Fungi</taxon>
        <taxon>Fungi incertae sedis</taxon>
        <taxon>Chytridiomycota</taxon>
        <taxon>Chytridiomycota incertae sedis</taxon>
        <taxon>Chytridiomycetes</taxon>
        <taxon>Chytridiomycetes incertae sedis</taxon>
        <taxon>Blyttiomyces</taxon>
    </lineage>
</organism>
<gene>
    <name evidence="2" type="ORF">BDK51DRAFT_27721</name>
</gene>
<reference evidence="3" key="1">
    <citation type="journal article" date="2018" name="Nat. Microbiol.">
        <title>Leveraging single-cell genomics to expand the fungal tree of life.</title>
        <authorList>
            <person name="Ahrendt S.R."/>
            <person name="Quandt C.A."/>
            <person name="Ciobanu D."/>
            <person name="Clum A."/>
            <person name="Salamov A."/>
            <person name="Andreopoulos B."/>
            <person name="Cheng J.F."/>
            <person name="Woyke T."/>
            <person name="Pelin A."/>
            <person name="Henrissat B."/>
            <person name="Reynolds N.K."/>
            <person name="Benny G.L."/>
            <person name="Smith M.E."/>
            <person name="James T.Y."/>
            <person name="Grigoriev I.V."/>
        </authorList>
    </citation>
    <scope>NUCLEOTIDE SEQUENCE [LARGE SCALE GENOMIC DNA]</scope>
</reference>
<keyword evidence="3" id="KW-1185">Reference proteome</keyword>
<dbReference type="Pfam" id="PF00144">
    <property type="entry name" value="Beta-lactamase"/>
    <property type="match status" value="1"/>
</dbReference>
<dbReference type="PANTHER" id="PTHR43283">
    <property type="entry name" value="BETA-LACTAMASE-RELATED"/>
    <property type="match status" value="1"/>
</dbReference>
<dbReference type="InterPro" id="IPR001466">
    <property type="entry name" value="Beta-lactam-related"/>
</dbReference>
<proteinExistence type="predicted"/>
<dbReference type="Gene3D" id="3.40.710.10">
    <property type="entry name" value="DD-peptidase/beta-lactamase superfamily"/>
    <property type="match status" value="1"/>
</dbReference>
<sequence length="359" mass="38058">MKVLSTSAAPAPRHATRSETTILAVEDAILSHAGMTPDPTTPRTALLTRALHLTGVGSLSVAASSPTPGVFQAGSISKPVFAVGVMRLVQMGRIDLDADVRVYLKGVWELACVLPGVEATAPVTMRMLLAHVAGTTVWGFGGYNRRALAEGTIEMPDVVGVLNGEGNSDPVVIERLPGFQMRYSGGGTTLAQLVIEQITQQPLYASLSNLVFAPLGLTRSTYVNSPIAPNGGDYACGNHESAQSAGPVPVPGGFHLYPESAAAGLWTTPEELCAVMSAVARSARGELVRREVFLKKELAVEMLTPRFAGYFGVGWMRKDERFFEVRRALIADNLSFSSVPYDICFVAGSRAPGKGGEKL</sequence>
<dbReference type="OrthoDB" id="428260at2759"/>
<dbReference type="Proteomes" id="UP000269721">
    <property type="component" value="Unassembled WGS sequence"/>
</dbReference>
<dbReference type="EMBL" id="KZ996322">
    <property type="protein sequence ID" value="RKO89045.1"/>
    <property type="molecule type" value="Genomic_DNA"/>
</dbReference>
<dbReference type="PANTHER" id="PTHR43283:SF18">
    <property type="match status" value="1"/>
</dbReference>
<name>A0A4P9WBQ1_9FUNG</name>
<protein>
    <submittedName>
        <fullName evidence="2">Beta-lactamase/transpeptidase-like protein</fullName>
    </submittedName>
</protein>